<dbReference type="AlphaFoldDB" id="A0A0B5BBI5"/>
<dbReference type="RefSeq" id="WP_039743873.1">
    <property type="nucleotide sequence ID" value="NZ_CP009788.1"/>
</dbReference>
<dbReference type="KEGG" id="gpi:GPICK_12925"/>
<evidence type="ECO:0000313" key="3">
    <source>
        <dbReference type="Proteomes" id="UP000057609"/>
    </source>
</evidence>
<sequence length="188" mass="21453">MKTDITQALVHEHTLILRMLAVLERNAILTAEGKYTYYRFYEDAVDFIRSYADRFHHAKEEDVLFEALVRNGMPRENSPVAAMLMEHDRGRAYVKAMEEAARAAAGGDATRNRDITDNALGYLTMLREHIDKEDNILYPLAERVIPQEMRGGIVAGYCTAEARTPADFEQKYREVLERYEAEAAPHAA</sequence>
<keyword evidence="3" id="KW-1185">Reference proteome</keyword>
<name>A0A0B5BBI5_9BACT</name>
<dbReference type="Gene3D" id="1.20.120.520">
    <property type="entry name" value="nmb1532 protein domain like"/>
    <property type="match status" value="1"/>
</dbReference>
<organism evidence="2 3">
    <name type="scientific">Geobacter pickeringii</name>
    <dbReference type="NCBI Taxonomy" id="345632"/>
    <lineage>
        <taxon>Bacteria</taxon>
        <taxon>Pseudomonadati</taxon>
        <taxon>Thermodesulfobacteriota</taxon>
        <taxon>Desulfuromonadia</taxon>
        <taxon>Geobacterales</taxon>
        <taxon>Geobacteraceae</taxon>
        <taxon>Geobacter</taxon>
    </lineage>
</organism>
<dbReference type="PANTHER" id="PTHR39966">
    <property type="entry name" value="BLL2471 PROTEIN-RELATED"/>
    <property type="match status" value="1"/>
</dbReference>
<evidence type="ECO:0000313" key="2">
    <source>
        <dbReference type="EMBL" id="AJE04138.1"/>
    </source>
</evidence>
<dbReference type="InterPro" id="IPR012312">
    <property type="entry name" value="Hemerythrin-like"/>
</dbReference>
<evidence type="ECO:0000259" key="1">
    <source>
        <dbReference type="Pfam" id="PF01814"/>
    </source>
</evidence>
<dbReference type="Pfam" id="PF01814">
    <property type="entry name" value="Hemerythrin"/>
    <property type="match status" value="1"/>
</dbReference>
<dbReference type="HOGENOM" id="CLU_095978_2_0_7"/>
<dbReference type="OrthoDB" id="9769774at2"/>
<proteinExistence type="predicted"/>
<feature type="domain" description="Hemerythrin-like" evidence="1">
    <location>
        <begin position="5"/>
        <end position="141"/>
    </location>
</feature>
<dbReference type="STRING" id="345632.GPICK_12925"/>
<gene>
    <name evidence="2" type="ORF">GPICK_12925</name>
</gene>
<accession>A0A0B5BBI5</accession>
<protein>
    <submittedName>
        <fullName evidence="2">Cation-binding protein</fullName>
    </submittedName>
</protein>
<dbReference type="PANTHER" id="PTHR39966:SF1">
    <property type="entry name" value="HEMERYTHRIN-LIKE DOMAIN-CONTAINING PROTEIN"/>
    <property type="match status" value="1"/>
</dbReference>
<dbReference type="GO" id="GO:0005886">
    <property type="term" value="C:plasma membrane"/>
    <property type="evidence" value="ECO:0007669"/>
    <property type="project" value="TreeGrafter"/>
</dbReference>
<reference evidence="2 3" key="1">
    <citation type="journal article" date="2015" name="Genome Announc.">
        <title>Complete Genome of Geobacter pickeringii G13T, a Metal-Reducing Isolate from Sedimentary Kaolin Deposits.</title>
        <authorList>
            <person name="Badalamenti J.P."/>
            <person name="Bond D.R."/>
        </authorList>
    </citation>
    <scope>NUCLEOTIDE SEQUENCE [LARGE SCALE GENOMIC DNA]</scope>
    <source>
        <strain evidence="2 3">G13</strain>
    </source>
</reference>
<dbReference type="EMBL" id="CP009788">
    <property type="protein sequence ID" value="AJE04138.1"/>
    <property type="molecule type" value="Genomic_DNA"/>
</dbReference>
<dbReference type="Proteomes" id="UP000057609">
    <property type="component" value="Chromosome"/>
</dbReference>